<gene>
    <name evidence="2" type="ORF">ACFSBJ_11130</name>
</gene>
<dbReference type="AlphaFoldDB" id="A0ABD6CYM2"/>
<feature type="transmembrane region" description="Helical" evidence="1">
    <location>
        <begin position="75"/>
        <end position="93"/>
    </location>
</feature>
<accession>A0ABD6CYM2</accession>
<dbReference type="RefSeq" id="WP_256404533.1">
    <property type="nucleotide sequence ID" value="NZ_CP187151.1"/>
</dbReference>
<keyword evidence="3" id="KW-1185">Reference proteome</keyword>
<feature type="transmembrane region" description="Helical" evidence="1">
    <location>
        <begin position="99"/>
        <end position="116"/>
    </location>
</feature>
<reference evidence="2 3" key="1">
    <citation type="journal article" date="2019" name="Int. J. Syst. Evol. Microbiol.">
        <title>The Global Catalogue of Microorganisms (GCM) 10K type strain sequencing project: providing services to taxonomists for standard genome sequencing and annotation.</title>
        <authorList>
            <consortium name="The Broad Institute Genomics Platform"/>
            <consortium name="The Broad Institute Genome Sequencing Center for Infectious Disease"/>
            <person name="Wu L."/>
            <person name="Ma J."/>
        </authorList>
    </citation>
    <scope>NUCLEOTIDE SEQUENCE [LARGE SCALE GENOMIC DNA]</scope>
    <source>
        <strain evidence="2 3">CGMCC 1.10594</strain>
    </source>
</reference>
<evidence type="ECO:0000313" key="2">
    <source>
        <dbReference type="EMBL" id="MFD1634279.1"/>
    </source>
</evidence>
<keyword evidence="1" id="KW-1133">Transmembrane helix</keyword>
<name>A0ABD6CYM2_9EURY</name>
<sequence length="126" mass="13110">MTGDTDGPVSPRRAATAALGVGAAVALGLFAGVGTGPYVAFATATIYAGAAYFYVTFDLSLGATPLEFERRADRLGYAVGLFGTSVSPLVLAQRYGGESVVFVTWTLGLIAFLVFVPRAHRVSTRD</sequence>
<evidence type="ECO:0008006" key="4">
    <source>
        <dbReference type="Google" id="ProtNLM"/>
    </source>
</evidence>
<organism evidence="2 3">
    <name type="scientific">Haloplanus ruber</name>
    <dbReference type="NCBI Taxonomy" id="869892"/>
    <lineage>
        <taxon>Archaea</taxon>
        <taxon>Methanobacteriati</taxon>
        <taxon>Methanobacteriota</taxon>
        <taxon>Stenosarchaea group</taxon>
        <taxon>Halobacteria</taxon>
        <taxon>Halobacteriales</taxon>
        <taxon>Haloferacaceae</taxon>
        <taxon>Haloplanus</taxon>
    </lineage>
</organism>
<evidence type="ECO:0000313" key="3">
    <source>
        <dbReference type="Proteomes" id="UP001597075"/>
    </source>
</evidence>
<keyword evidence="1" id="KW-0472">Membrane</keyword>
<dbReference type="EMBL" id="JBHUDL010000010">
    <property type="protein sequence ID" value="MFD1634279.1"/>
    <property type="molecule type" value="Genomic_DNA"/>
</dbReference>
<protein>
    <recommendedName>
        <fullName evidence="4">MFS transporter</fullName>
    </recommendedName>
</protein>
<evidence type="ECO:0000256" key="1">
    <source>
        <dbReference type="SAM" id="Phobius"/>
    </source>
</evidence>
<comment type="caution">
    <text evidence="2">The sequence shown here is derived from an EMBL/GenBank/DDBJ whole genome shotgun (WGS) entry which is preliminary data.</text>
</comment>
<feature type="transmembrane region" description="Helical" evidence="1">
    <location>
        <begin position="14"/>
        <end position="32"/>
    </location>
</feature>
<proteinExistence type="predicted"/>
<dbReference type="Proteomes" id="UP001597075">
    <property type="component" value="Unassembled WGS sequence"/>
</dbReference>
<feature type="transmembrane region" description="Helical" evidence="1">
    <location>
        <begin position="38"/>
        <end position="55"/>
    </location>
</feature>
<keyword evidence="1" id="KW-0812">Transmembrane</keyword>